<dbReference type="PROSITE" id="PS51257">
    <property type="entry name" value="PROKAR_LIPOPROTEIN"/>
    <property type="match status" value="1"/>
</dbReference>
<dbReference type="PANTHER" id="PTHR31951:SF27">
    <property type="entry name" value="BIFUNCTIONAL INHIBITOR_LIPID-TRANSFER PROTEIN_SEED STORAGE 2S ALBUMIN SUPERFAMILY PROTEIN-RELATED"/>
    <property type="match status" value="1"/>
</dbReference>
<reference evidence="4 5" key="1">
    <citation type="submission" date="2024-04" db="EMBL/GenBank/DDBJ databases">
        <title>Genome assembly C_amara_ONT_v2.</title>
        <authorList>
            <person name="Yant L."/>
            <person name="Moore C."/>
            <person name="Slenker M."/>
        </authorList>
    </citation>
    <scope>NUCLEOTIDE SEQUENCE [LARGE SCALE GENOMIC DNA]</scope>
    <source>
        <tissue evidence="4">Leaf</tissue>
    </source>
</reference>
<evidence type="ECO:0000256" key="1">
    <source>
        <dbReference type="ARBA" id="ARBA00022729"/>
    </source>
</evidence>
<evidence type="ECO:0000259" key="3">
    <source>
        <dbReference type="Pfam" id="PF05617"/>
    </source>
</evidence>
<comment type="caution">
    <text evidence="4">The sequence shown here is derived from an EMBL/GenBank/DDBJ whole genome shotgun (WGS) entry which is preliminary data.</text>
</comment>
<dbReference type="AlphaFoldDB" id="A0ABD1A5W4"/>
<evidence type="ECO:0000313" key="5">
    <source>
        <dbReference type="Proteomes" id="UP001558713"/>
    </source>
</evidence>
<accession>A0ABD1A5W4</accession>
<evidence type="ECO:0000313" key="4">
    <source>
        <dbReference type="EMBL" id="KAL1202197.1"/>
    </source>
</evidence>
<gene>
    <name evidence="4" type="ORF">V5N11_018152</name>
</gene>
<organism evidence="4 5">
    <name type="scientific">Cardamine amara subsp. amara</name>
    <dbReference type="NCBI Taxonomy" id="228776"/>
    <lineage>
        <taxon>Eukaryota</taxon>
        <taxon>Viridiplantae</taxon>
        <taxon>Streptophyta</taxon>
        <taxon>Embryophyta</taxon>
        <taxon>Tracheophyta</taxon>
        <taxon>Spermatophyta</taxon>
        <taxon>Magnoliopsida</taxon>
        <taxon>eudicotyledons</taxon>
        <taxon>Gunneridae</taxon>
        <taxon>Pentapetalae</taxon>
        <taxon>rosids</taxon>
        <taxon>malvids</taxon>
        <taxon>Brassicales</taxon>
        <taxon>Brassicaceae</taxon>
        <taxon>Cardamineae</taxon>
        <taxon>Cardamine</taxon>
    </lineage>
</organism>
<feature type="domain" description="Prolamin-like" evidence="3">
    <location>
        <begin position="38"/>
        <end position="109"/>
    </location>
</feature>
<evidence type="ECO:0000256" key="2">
    <source>
        <dbReference type="SAM" id="SignalP"/>
    </source>
</evidence>
<feature type="signal peptide" evidence="2">
    <location>
        <begin position="1"/>
        <end position="26"/>
    </location>
</feature>
<dbReference type="Proteomes" id="UP001558713">
    <property type="component" value="Unassembled WGS sequence"/>
</dbReference>
<dbReference type="Pfam" id="PF05617">
    <property type="entry name" value="Prolamin_like"/>
    <property type="match status" value="1"/>
</dbReference>
<dbReference type="EMBL" id="JBANAX010000581">
    <property type="protein sequence ID" value="KAL1202197.1"/>
    <property type="molecule type" value="Genomic_DNA"/>
</dbReference>
<name>A0ABD1A5W4_CARAN</name>
<keyword evidence="1 2" id="KW-0732">Signal</keyword>
<protein>
    <recommendedName>
        <fullName evidence="3">Prolamin-like domain-containing protein</fullName>
    </recommendedName>
</protein>
<keyword evidence="5" id="KW-1185">Reference proteome</keyword>
<sequence>MVKLNTQLISIFVVVVLVYACVPASAVEESEAKQLWDTCLLKITPNCALDIIANVFGNGTISDLCCHDLVQEGRVCHDTLIQYISDRPSLRANETQYLKKSDDVWNHCVSVSKIAKN</sequence>
<dbReference type="PANTHER" id="PTHR31951">
    <property type="entry name" value="BIFUNCTIONAL INHIBITOR/LIPID-TRANSFER PROTEIN/SEED STORAGE 2S ALBUMIN SUPERFAMILY PROTEIN-RELATED"/>
    <property type="match status" value="1"/>
</dbReference>
<dbReference type="InterPro" id="IPR008502">
    <property type="entry name" value="Prolamin-like"/>
</dbReference>
<feature type="chain" id="PRO_5044774705" description="Prolamin-like domain-containing protein" evidence="2">
    <location>
        <begin position="27"/>
        <end position="117"/>
    </location>
</feature>
<proteinExistence type="predicted"/>